<evidence type="ECO:0000256" key="1">
    <source>
        <dbReference type="SAM" id="MobiDB-lite"/>
    </source>
</evidence>
<gene>
    <name evidence="2" type="ORF">PICMEDRAFT_11741</name>
</gene>
<proteinExistence type="predicted"/>
<dbReference type="EMBL" id="KV454003">
    <property type="protein sequence ID" value="ODQ46768.1"/>
    <property type="molecule type" value="Genomic_DNA"/>
</dbReference>
<feature type="compositionally biased region" description="Polar residues" evidence="1">
    <location>
        <begin position="640"/>
        <end position="654"/>
    </location>
</feature>
<sequence>MSDNHLIDDSQPEYLLDLSLSWESISKEKERSTRKAKQLEKLHKELHPLNKEFEDVQLTRTRNSSFHKNNQFTVVAAKFLNLSSKAELDQLYRDGYSKHDIENMLENKYQEKKLFFTDLNVKHHRFRRKTFEAWRSMSNSQSVNTNTFTSEEEFMSQISKPQQLRLKQINNKPLKAFITVKRVNTKNNEIITKLSVDDTNSGNKSSRSDSSSRLRTKFLRTTRNDIPNETNLLGISSEYDTDAQNSSLLMFSEMHEPQSSTLEVTKAASDNQPIVAKDDLAALSSPTLTTAEPLEHVEGGSNMLNEDSQILNTQTELLEIFSEKKDTTFMSSDQTKNEPSEAVIQLPSSPEQLFSSSSTQHPSRDNIVDESITRIIGSRRNLRHRTIVNKNPYLVDRAEYLGLSTKYELIYMTEEGKSDEEILSFLDSKYQQRRKERKDKEVGFGPYSKSSFYDIMNGKIHTDNLLAPGNTDLLTESYQAIGEDSVSDHEFEWSMDEESNHYNDTLNEETDVKSSNYLLEAYDLENELVGLDQDLPQVDENVSRFNINELTKKALSSTFVAEKKKRKLTSDNFANAAKRQKSLGNGGMIQKFGDDTDIVKLPSPNSTAFNPYSMNFLTLSDEETQSEQKLTDSQPKKQVAKQTNQEKTGSEITNRPNRVNATSLIGLSNVAVNKNCLAAGAEIQSKPVISSLDNATEIKRSMKNKQKKIIGITYAPISNSNYVFNRIPNAGTYQEEVVKPHVLDDGLPPPITTLDLGFARNTSLNLKRSKDVINSNSFAEDKPHIYRLWEKYKEPKDLKKQRYKFLLNLKPLDYKSLKAPQSFLSSNLLAKSLREDADFYWNKTIKIDFLSMKMVFEKPLKAEDTLSRVKAFHDILLGALKSNSLHKHQIKQLRKSLIHFLMLITNIKHDCPSILPEIGMEMNSFLNRYKKNTNNNEILFCIFAPYYLVYMRMFQKLLPASSDFNKSFKNTAFWLSKKIVSNVCSISFENIFIHTKSILSESLYIFLNCTSNPWSFVEYLPQSTEIDVLNVLNFLYFCNSYSHVEMDWEYFTTVLTGFCDSMEKQPTDLISIKFIFASILKINRELKWDLEDHLLIKMFRLLAEYKFENIGSASTGKPTIYPNIPATDSLTEEDGCLDVYFKILNIYTKQYLSENTKSLVERLIPIRSTSGYSSVQLQNRAKVLLMMVYTFDQDLGSSLESILNDMVRNGSLFSLKSSFALIRTIIRQTPKRPYNLVRKYLPMLIKKINHSKPDGETFSIFKDLIFSVNELLNGQDVSHLKRMVDFLAIILTFKHADTDTGFEGVFTKSFMVLSHQYEFLNGVEISERDEVRLRRSLAEISKNAKSRLLDENAKSFTINKLYMKFWLYAVAKSRQPAIQLLYTEWNYFGSEQLRNKYELAFFTYLVQLFEVSNIKEEILNIFFKHLAFIFTDLSNLFQGIVKQKLLLVKKHGLQSFTSQSFQYRRIELTIICLSSLFREKDEKMIYQVLKSFIVSLKSQLVNHEARNYIKEVGLYLYTVANDKYDIPEWDYLVSKLKLEAVEGSLPKKIQFVETVEDTIFLLQKIYIASIAGNTYADFQNQMTQYSKMQVSRANLLTSFCGIISFHVECILQSKSDHWMYLNHWMDIFSSHVVRQTYKQDMGQICKVFRILSKLNTMFATAYNYRYYYYKTLQQLYTLLKWSLRMFMGFDDSKLFIENFWIFAGMDPIVVNPLTSFSVLPLIDNELLLKLKNLYQTSDTILQGKAVNQSTEKDLYLLENELKSQRSLLVKNWKLPIIGDMVSAEPTDGGTRT</sequence>
<name>A0A1E3NMD6_9ASCO</name>
<organism evidence="2 3">
    <name type="scientific">Pichia membranifaciens NRRL Y-2026</name>
    <dbReference type="NCBI Taxonomy" id="763406"/>
    <lineage>
        <taxon>Eukaryota</taxon>
        <taxon>Fungi</taxon>
        <taxon>Dikarya</taxon>
        <taxon>Ascomycota</taxon>
        <taxon>Saccharomycotina</taxon>
        <taxon>Pichiomycetes</taxon>
        <taxon>Pichiales</taxon>
        <taxon>Pichiaceae</taxon>
        <taxon>Pichia</taxon>
    </lineage>
</organism>
<accession>A0A1E3NMD6</accession>
<keyword evidence="3" id="KW-1185">Reference proteome</keyword>
<feature type="region of interest" description="Disordered" evidence="1">
    <location>
        <begin position="623"/>
        <end position="654"/>
    </location>
</feature>
<evidence type="ECO:0000313" key="3">
    <source>
        <dbReference type="Proteomes" id="UP000094455"/>
    </source>
</evidence>
<dbReference type="Proteomes" id="UP000094455">
    <property type="component" value="Unassembled WGS sequence"/>
</dbReference>
<dbReference type="OrthoDB" id="3989763at2759"/>
<dbReference type="GeneID" id="30176521"/>
<feature type="region of interest" description="Disordered" evidence="1">
    <location>
        <begin position="196"/>
        <end position="215"/>
    </location>
</feature>
<dbReference type="RefSeq" id="XP_019017881.1">
    <property type="nucleotide sequence ID" value="XM_019159834.1"/>
</dbReference>
<dbReference type="STRING" id="763406.A0A1E3NMD6"/>
<evidence type="ECO:0000313" key="2">
    <source>
        <dbReference type="EMBL" id="ODQ46768.1"/>
    </source>
</evidence>
<reference evidence="2 3" key="1">
    <citation type="journal article" date="2016" name="Proc. Natl. Acad. Sci. U.S.A.">
        <title>Comparative genomics of biotechnologically important yeasts.</title>
        <authorList>
            <person name="Riley R."/>
            <person name="Haridas S."/>
            <person name="Wolfe K.H."/>
            <person name="Lopes M.R."/>
            <person name="Hittinger C.T."/>
            <person name="Goeker M."/>
            <person name="Salamov A.A."/>
            <person name="Wisecaver J.H."/>
            <person name="Long T.M."/>
            <person name="Calvey C.H."/>
            <person name="Aerts A.L."/>
            <person name="Barry K.W."/>
            <person name="Choi C."/>
            <person name="Clum A."/>
            <person name="Coughlan A.Y."/>
            <person name="Deshpande S."/>
            <person name="Douglass A.P."/>
            <person name="Hanson S.J."/>
            <person name="Klenk H.-P."/>
            <person name="LaButti K.M."/>
            <person name="Lapidus A."/>
            <person name="Lindquist E.A."/>
            <person name="Lipzen A.M."/>
            <person name="Meier-Kolthoff J.P."/>
            <person name="Ohm R.A."/>
            <person name="Otillar R.P."/>
            <person name="Pangilinan J.L."/>
            <person name="Peng Y."/>
            <person name="Rokas A."/>
            <person name="Rosa C.A."/>
            <person name="Scheuner C."/>
            <person name="Sibirny A.A."/>
            <person name="Slot J.C."/>
            <person name="Stielow J.B."/>
            <person name="Sun H."/>
            <person name="Kurtzman C.P."/>
            <person name="Blackwell M."/>
            <person name="Grigoriev I.V."/>
            <person name="Jeffries T.W."/>
        </authorList>
    </citation>
    <scope>NUCLEOTIDE SEQUENCE [LARGE SCALE GENOMIC DNA]</scope>
    <source>
        <strain evidence="2 3">NRRL Y-2026</strain>
    </source>
</reference>
<protein>
    <submittedName>
        <fullName evidence="2">Uncharacterized protein</fullName>
    </submittedName>
</protein>